<dbReference type="SMART" id="SM00422">
    <property type="entry name" value="HTH_MERR"/>
    <property type="match status" value="1"/>
</dbReference>
<dbReference type="EMBL" id="BPMT01000001">
    <property type="protein sequence ID" value="GIZ91327.1"/>
    <property type="molecule type" value="Genomic_DNA"/>
</dbReference>
<name>A0AA37FLU5_AQUAC</name>
<dbReference type="GO" id="GO:0003677">
    <property type="term" value="F:DNA binding"/>
    <property type="evidence" value="ECO:0007669"/>
    <property type="project" value="UniProtKB-KW"/>
</dbReference>
<dbReference type="Proteomes" id="UP000887228">
    <property type="component" value="Unassembled WGS sequence"/>
</dbReference>
<dbReference type="Proteomes" id="UP000887212">
    <property type="component" value="Unassembled WGS sequence"/>
</dbReference>
<dbReference type="PROSITE" id="PS50937">
    <property type="entry name" value="HTH_MERR_2"/>
    <property type="match status" value="1"/>
</dbReference>
<dbReference type="InterPro" id="IPR009061">
    <property type="entry name" value="DNA-bd_dom_put_sf"/>
</dbReference>
<feature type="coiled-coil region" evidence="4">
    <location>
        <begin position="80"/>
        <end position="114"/>
    </location>
</feature>
<gene>
    <name evidence="6" type="ORF">KAM435_02360</name>
    <name evidence="7" type="ORF">KAM436_02950</name>
</gene>
<evidence type="ECO:0000256" key="2">
    <source>
        <dbReference type="ARBA" id="ARBA00023125"/>
    </source>
</evidence>
<dbReference type="Gene3D" id="1.10.1660.10">
    <property type="match status" value="1"/>
</dbReference>
<sequence>MKIGELARRTGLAPSRIRFYEASGLIAAQRQSNGYRSYPAQAEQTLTVITRAQQAGFSLEEIRRLLPDPQAQSWPHDELLAALKRKVGEIEAMQARLAQNRAQLLATIADIENKPAGMQCAENAQRMLAKMHERR</sequence>
<evidence type="ECO:0000313" key="7">
    <source>
        <dbReference type="EMBL" id="GIZ91327.1"/>
    </source>
</evidence>
<evidence type="ECO:0000313" key="8">
    <source>
        <dbReference type="Proteomes" id="UP000887212"/>
    </source>
</evidence>
<keyword evidence="2" id="KW-0238">DNA-binding</keyword>
<evidence type="ECO:0000256" key="4">
    <source>
        <dbReference type="SAM" id="Coils"/>
    </source>
</evidence>
<keyword evidence="3" id="KW-0804">Transcription</keyword>
<keyword evidence="4" id="KW-0175">Coiled coil</keyword>
<dbReference type="InterPro" id="IPR047057">
    <property type="entry name" value="MerR_fam"/>
</dbReference>
<evidence type="ECO:0000313" key="9">
    <source>
        <dbReference type="Proteomes" id="UP000887228"/>
    </source>
</evidence>
<dbReference type="PRINTS" id="PR00040">
    <property type="entry name" value="HTHMERR"/>
</dbReference>
<dbReference type="PANTHER" id="PTHR30204:SF94">
    <property type="entry name" value="HEAVY METAL-DEPENDENT TRANSCRIPTIONAL REGULATOR HI_0293-RELATED"/>
    <property type="match status" value="1"/>
</dbReference>
<dbReference type="RefSeq" id="WP_203791579.1">
    <property type="nucleotide sequence ID" value="NZ_AP024354.1"/>
</dbReference>
<dbReference type="EMBL" id="BPMS01000001">
    <property type="protein sequence ID" value="GIZ86909.1"/>
    <property type="molecule type" value="Genomic_DNA"/>
</dbReference>
<dbReference type="InterPro" id="IPR000551">
    <property type="entry name" value="MerR-type_HTH_dom"/>
</dbReference>
<evidence type="ECO:0000313" key="6">
    <source>
        <dbReference type="EMBL" id="GIZ86909.1"/>
    </source>
</evidence>
<keyword evidence="1" id="KW-0805">Transcription regulation</keyword>
<evidence type="ECO:0000256" key="3">
    <source>
        <dbReference type="ARBA" id="ARBA00023163"/>
    </source>
</evidence>
<reference evidence="6 9" key="1">
    <citation type="submission" date="2021-07" db="EMBL/GenBank/DDBJ databases">
        <title>Whole genome sequencing of carbapenem-resistant Pseudomonas spp. isolated in Japan.</title>
        <authorList>
            <person name="Suzuki M."/>
            <person name="Maehana S."/>
            <person name="Kitasato H."/>
        </authorList>
    </citation>
    <scope>NUCLEOTIDE SEQUENCE</scope>
    <source>
        <strain evidence="6">KAM435</strain>
        <strain evidence="7 9">KAM436</strain>
    </source>
</reference>
<feature type="domain" description="HTH merR-type" evidence="5">
    <location>
        <begin position="1"/>
        <end position="68"/>
    </location>
</feature>
<dbReference type="AlphaFoldDB" id="A0AA37FLU5"/>
<dbReference type="PANTHER" id="PTHR30204">
    <property type="entry name" value="REDOX-CYCLING DRUG-SENSING TRANSCRIPTIONAL ACTIVATOR SOXR"/>
    <property type="match status" value="1"/>
</dbReference>
<accession>A0AA37FLU5</accession>
<dbReference type="PROSITE" id="PS00552">
    <property type="entry name" value="HTH_MERR_1"/>
    <property type="match status" value="1"/>
</dbReference>
<evidence type="ECO:0000256" key="1">
    <source>
        <dbReference type="ARBA" id="ARBA00023015"/>
    </source>
</evidence>
<comment type="caution">
    <text evidence="6">The sequence shown here is derived from an EMBL/GenBank/DDBJ whole genome shotgun (WGS) entry which is preliminary data.</text>
</comment>
<protein>
    <submittedName>
        <fullName evidence="6">Transcriptional regulator</fullName>
    </submittedName>
</protein>
<dbReference type="Pfam" id="PF13411">
    <property type="entry name" value="MerR_1"/>
    <property type="match status" value="1"/>
</dbReference>
<dbReference type="GO" id="GO:0003700">
    <property type="term" value="F:DNA-binding transcription factor activity"/>
    <property type="evidence" value="ECO:0007669"/>
    <property type="project" value="InterPro"/>
</dbReference>
<proteinExistence type="predicted"/>
<evidence type="ECO:0000259" key="5">
    <source>
        <dbReference type="PROSITE" id="PS50937"/>
    </source>
</evidence>
<organism evidence="6 8">
    <name type="scientific">Aquipseudomonas alcaligenes</name>
    <name type="common">Pseudomonas alcaligenes</name>
    <dbReference type="NCBI Taxonomy" id="43263"/>
    <lineage>
        <taxon>Bacteria</taxon>
        <taxon>Pseudomonadati</taxon>
        <taxon>Pseudomonadota</taxon>
        <taxon>Gammaproteobacteria</taxon>
        <taxon>Pseudomonadales</taxon>
        <taxon>Pseudomonadaceae</taxon>
        <taxon>Aquipseudomonas</taxon>
    </lineage>
</organism>
<dbReference type="SUPFAM" id="SSF46955">
    <property type="entry name" value="Putative DNA-binding domain"/>
    <property type="match status" value="1"/>
</dbReference>